<evidence type="ECO:0000259" key="2">
    <source>
        <dbReference type="Pfam" id="PF02195"/>
    </source>
</evidence>
<accession>A0A0L1JKF8</accession>
<dbReference type="InterPro" id="IPR050336">
    <property type="entry name" value="Chromosome_partition/occlusion"/>
</dbReference>
<dbReference type="SUPFAM" id="SSF110849">
    <property type="entry name" value="ParB/Sulfiredoxin"/>
    <property type="match status" value="1"/>
</dbReference>
<feature type="region of interest" description="Disordered" evidence="1">
    <location>
        <begin position="1"/>
        <end position="40"/>
    </location>
</feature>
<sequence length="371" mass="40725">MAKRKRLEVPTEANLKEMEEGFARETSASPAPPGLGPVPPIAQVAAEAAAAGSLASPTDRADKAELDRYREALAAGLVVQEIPVDEIVADELMRDRIGSDEADMAELRLSIDLYGVRLPIEVFPLHPATETEKFGLISGWRRLKAVRELWAATADPRHRTIKAFVREDMTPAKAYVAMVEENEIRADLSQYEKGRIAVMAASHGAFETLEDAVNHLYATGSKSKRSKIRSFAELHEELGDMLSFPTALSERQGLRIVAAIRAGYTRDLREVLGTGRGTDPATEWALIETVLDQADAQLKDAPGQGRGGRPRQPKGPLTSSHGPTWYKLDNGITIASNYDSRGHYIRLEGRPVDADMVKAVMAEIKRLLEPR</sequence>
<feature type="region of interest" description="Disordered" evidence="1">
    <location>
        <begin position="299"/>
        <end position="324"/>
    </location>
</feature>
<dbReference type="InterPro" id="IPR036086">
    <property type="entry name" value="ParB/Sulfiredoxin_sf"/>
</dbReference>
<dbReference type="PATRIC" id="fig|1317121.7.peg.793"/>
<dbReference type="GO" id="GO:0007059">
    <property type="term" value="P:chromosome segregation"/>
    <property type="evidence" value="ECO:0007669"/>
    <property type="project" value="TreeGrafter"/>
</dbReference>
<dbReference type="EMBL" id="AQQZ01000011">
    <property type="protein sequence ID" value="KNG92244.1"/>
    <property type="molecule type" value="Genomic_DNA"/>
</dbReference>
<dbReference type="CDD" id="cd16405">
    <property type="entry name" value="RepB_like_N"/>
    <property type="match status" value="1"/>
</dbReference>
<organism evidence="3 4">
    <name type="scientific">Pseudaestuariivita atlantica</name>
    <dbReference type="NCBI Taxonomy" id="1317121"/>
    <lineage>
        <taxon>Bacteria</taxon>
        <taxon>Pseudomonadati</taxon>
        <taxon>Pseudomonadota</taxon>
        <taxon>Alphaproteobacteria</taxon>
        <taxon>Rhodobacterales</taxon>
        <taxon>Paracoccaceae</taxon>
        <taxon>Pseudaestuariivita</taxon>
    </lineage>
</organism>
<dbReference type="GO" id="GO:0005694">
    <property type="term" value="C:chromosome"/>
    <property type="evidence" value="ECO:0007669"/>
    <property type="project" value="TreeGrafter"/>
</dbReference>
<protein>
    <recommendedName>
        <fullName evidence="2">ParB-like N-terminal domain-containing protein</fullName>
    </recommendedName>
</protein>
<dbReference type="OrthoDB" id="7812516at2"/>
<feature type="compositionally biased region" description="Pro residues" evidence="1">
    <location>
        <begin position="30"/>
        <end position="40"/>
    </location>
</feature>
<evidence type="ECO:0000313" key="3">
    <source>
        <dbReference type="EMBL" id="KNG92244.1"/>
    </source>
</evidence>
<dbReference type="PANTHER" id="PTHR33375">
    <property type="entry name" value="CHROMOSOME-PARTITIONING PROTEIN PARB-RELATED"/>
    <property type="match status" value="1"/>
</dbReference>
<proteinExistence type="predicted"/>
<feature type="compositionally biased region" description="Basic and acidic residues" evidence="1">
    <location>
        <begin position="14"/>
        <end position="23"/>
    </location>
</feature>
<dbReference type="InterPro" id="IPR037972">
    <property type="entry name" value="RepB_N"/>
</dbReference>
<feature type="domain" description="ParB-like N-terminal" evidence="2">
    <location>
        <begin position="79"/>
        <end position="180"/>
    </location>
</feature>
<dbReference type="InterPro" id="IPR003115">
    <property type="entry name" value="ParB_N"/>
</dbReference>
<reference evidence="3 4" key="1">
    <citation type="journal article" date="2015" name="Int. J. Syst. Evol. Microbiol.">
        <title>Aestuariivita atlantica sp. nov., isolated from deep sea sediment of the Atlantic Ocean.</title>
        <authorList>
            <person name="Li G."/>
            <person name="Lai Q."/>
            <person name="Du Y."/>
            <person name="Liu X."/>
            <person name="Sun F."/>
            <person name="Shao Z."/>
        </authorList>
    </citation>
    <scope>NUCLEOTIDE SEQUENCE [LARGE SCALE GENOMIC DNA]</scope>
    <source>
        <strain evidence="3 4">22II-S11-z3</strain>
    </source>
</reference>
<evidence type="ECO:0000256" key="1">
    <source>
        <dbReference type="SAM" id="MobiDB-lite"/>
    </source>
</evidence>
<dbReference type="Gene3D" id="3.90.1530.30">
    <property type="match status" value="1"/>
</dbReference>
<dbReference type="STRING" id="1317121.ATO11_18480"/>
<keyword evidence="4" id="KW-1185">Reference proteome</keyword>
<comment type="caution">
    <text evidence="3">The sequence shown here is derived from an EMBL/GenBank/DDBJ whole genome shotgun (WGS) entry which is preliminary data.</text>
</comment>
<name>A0A0L1JKF8_9RHOB</name>
<dbReference type="AlphaFoldDB" id="A0A0L1JKF8"/>
<gene>
    <name evidence="3" type="ORF">ATO11_18480</name>
</gene>
<evidence type="ECO:0000313" key="4">
    <source>
        <dbReference type="Proteomes" id="UP000036938"/>
    </source>
</evidence>
<dbReference type="RefSeq" id="WP_050532404.1">
    <property type="nucleotide sequence ID" value="NZ_AQQZ01000011.1"/>
</dbReference>
<dbReference type="Pfam" id="PF02195">
    <property type="entry name" value="ParB_N"/>
    <property type="match status" value="1"/>
</dbReference>
<dbReference type="Proteomes" id="UP000036938">
    <property type="component" value="Unassembled WGS sequence"/>
</dbReference>
<dbReference type="PANTHER" id="PTHR33375:SF1">
    <property type="entry name" value="CHROMOSOME-PARTITIONING PROTEIN PARB-RELATED"/>
    <property type="match status" value="1"/>
</dbReference>